<organism evidence="1 2">
    <name type="scientific">Trifolium medium</name>
    <dbReference type="NCBI Taxonomy" id="97028"/>
    <lineage>
        <taxon>Eukaryota</taxon>
        <taxon>Viridiplantae</taxon>
        <taxon>Streptophyta</taxon>
        <taxon>Embryophyta</taxon>
        <taxon>Tracheophyta</taxon>
        <taxon>Spermatophyta</taxon>
        <taxon>Magnoliopsida</taxon>
        <taxon>eudicotyledons</taxon>
        <taxon>Gunneridae</taxon>
        <taxon>Pentapetalae</taxon>
        <taxon>rosids</taxon>
        <taxon>fabids</taxon>
        <taxon>Fabales</taxon>
        <taxon>Fabaceae</taxon>
        <taxon>Papilionoideae</taxon>
        <taxon>50 kb inversion clade</taxon>
        <taxon>NPAAA clade</taxon>
        <taxon>Hologalegina</taxon>
        <taxon>IRL clade</taxon>
        <taxon>Trifolieae</taxon>
        <taxon>Trifolium</taxon>
    </lineage>
</organism>
<sequence>MESGKDGSIDEAILSTPCLISRICCRHWTHCSGGDRCRRRGKRSVCIFEEIKAIKKSFNLELPIKIIGGKKLGDTAKSDARNGFGWLIGVGDVVGAVGSHGRR</sequence>
<name>A0A392R531_9FABA</name>
<evidence type="ECO:0000313" key="1">
    <source>
        <dbReference type="EMBL" id="MCI31212.1"/>
    </source>
</evidence>
<feature type="non-terminal residue" evidence="1">
    <location>
        <position position="103"/>
    </location>
</feature>
<evidence type="ECO:0000313" key="2">
    <source>
        <dbReference type="Proteomes" id="UP000265520"/>
    </source>
</evidence>
<reference evidence="1 2" key="1">
    <citation type="journal article" date="2018" name="Front. Plant Sci.">
        <title>Red Clover (Trifolium pratense) and Zigzag Clover (T. medium) - A Picture of Genomic Similarities and Differences.</title>
        <authorList>
            <person name="Dluhosova J."/>
            <person name="Istvanek J."/>
            <person name="Nedelnik J."/>
            <person name="Repkova J."/>
        </authorList>
    </citation>
    <scope>NUCLEOTIDE SEQUENCE [LARGE SCALE GENOMIC DNA]</scope>
    <source>
        <strain evidence="2">cv. 10/8</strain>
        <tissue evidence="1">Leaf</tissue>
    </source>
</reference>
<protein>
    <submittedName>
        <fullName evidence="1">Uncharacterized protein</fullName>
    </submittedName>
</protein>
<keyword evidence="2" id="KW-1185">Reference proteome</keyword>
<dbReference type="Proteomes" id="UP000265520">
    <property type="component" value="Unassembled WGS sequence"/>
</dbReference>
<comment type="caution">
    <text evidence="1">The sequence shown here is derived from an EMBL/GenBank/DDBJ whole genome shotgun (WGS) entry which is preliminary data.</text>
</comment>
<dbReference type="AlphaFoldDB" id="A0A392R531"/>
<dbReference type="EMBL" id="LXQA010185454">
    <property type="protein sequence ID" value="MCI31212.1"/>
    <property type="molecule type" value="Genomic_DNA"/>
</dbReference>
<accession>A0A392R531</accession>
<proteinExistence type="predicted"/>